<keyword evidence="3" id="KW-0255">Endonuclease</keyword>
<accession>A0A5B0EIB5</accession>
<feature type="domain" description="HNH nuclease" evidence="2">
    <location>
        <begin position="517"/>
        <end position="569"/>
    </location>
</feature>
<dbReference type="AlphaFoldDB" id="A0A5B0EIB5"/>
<dbReference type="InterPro" id="IPR003615">
    <property type="entry name" value="HNH_nuc"/>
</dbReference>
<dbReference type="EMBL" id="VOBL01000006">
    <property type="protein sequence ID" value="KAA0977591.1"/>
    <property type="molecule type" value="Genomic_DNA"/>
</dbReference>
<dbReference type="Proteomes" id="UP000323856">
    <property type="component" value="Unassembled WGS sequence"/>
</dbReference>
<feature type="compositionally biased region" description="Low complexity" evidence="1">
    <location>
        <begin position="333"/>
        <end position="353"/>
    </location>
</feature>
<evidence type="ECO:0000259" key="2">
    <source>
        <dbReference type="SMART" id="SM00507"/>
    </source>
</evidence>
<evidence type="ECO:0000313" key="3">
    <source>
        <dbReference type="EMBL" id="KAA0977591.1"/>
    </source>
</evidence>
<name>A0A5B0EIB5_9MICC</name>
<sequence>MTTAAAIALLAGDREDPRYPATPDDELRAYTALALALEELGPRIAKHTTSPADAAYFVQVVERTHRNIGFTQLSATGLAQRTLVHELPEDTLVGINQCLTDPPAYIAGTLEMPEAPATPPKGRPTFKNTVEFLQNTFRIGFNEARDRVQAATRLFPGIDIHGIEHPPAFPLLADALASGKASPQQLADAAKKLERMRPEIKQYPNSDELASELEAQVADSVKEQDPRTTSKLFNAIQVALDHGVKEPTEEVLRTKLGAFYRGTNAGIAEFILRVRAADAELLLTLFAQLDNARTKAGDRDALRQQATGVPKETDGANGTDGSNGFVDSKDSDASANFDSDSTEPPESPEAPEAIADDAGNDTHADTAPMLPDFPDFLIDPATGLPLTDPAEANKLTLDPVPSEANLLEAMNNTDYGSDGLTPPQRHLQGLMNLLKTNGRAPKGTKTAGLPSPEIFIITTLAELEGKAVQTGLTLHGQKYTPAQLRHALCIGGAIPITMNGKSRILDLGTEQRYFPDYMRKAILAIYGGCIFPGCTVPPEHCEIDHDDEWSQGGTTRINDGRALCSGHHHARHTGQLSVIRDTDGLYSVILPKYLDPEQKPRRNTYWRQAPNALPLF</sequence>
<dbReference type="SMART" id="SM00507">
    <property type="entry name" value="HNHc"/>
    <property type="match status" value="1"/>
</dbReference>
<gene>
    <name evidence="3" type="ORF">FQ154_07710</name>
</gene>
<dbReference type="RefSeq" id="WP_149619264.1">
    <property type="nucleotide sequence ID" value="NZ_VOBL01000006.1"/>
</dbReference>
<dbReference type="CDD" id="cd00085">
    <property type="entry name" value="HNHc"/>
    <property type="match status" value="1"/>
</dbReference>
<keyword evidence="3" id="KW-0540">Nuclease</keyword>
<evidence type="ECO:0000313" key="4">
    <source>
        <dbReference type="Proteomes" id="UP000323856"/>
    </source>
</evidence>
<dbReference type="GO" id="GO:0004519">
    <property type="term" value="F:endonuclease activity"/>
    <property type="evidence" value="ECO:0007669"/>
    <property type="project" value="UniProtKB-KW"/>
</dbReference>
<evidence type="ECO:0000256" key="1">
    <source>
        <dbReference type="SAM" id="MobiDB-lite"/>
    </source>
</evidence>
<dbReference type="OrthoDB" id="5177627at2"/>
<protein>
    <submittedName>
        <fullName evidence="3">HNH endonuclease</fullName>
    </submittedName>
</protein>
<comment type="caution">
    <text evidence="3">The sequence shown here is derived from an EMBL/GenBank/DDBJ whole genome shotgun (WGS) entry which is preliminary data.</text>
</comment>
<reference evidence="3 4" key="1">
    <citation type="submission" date="2019-07" db="EMBL/GenBank/DDBJ databases">
        <title>Analysis of the biochemical properties, biological activity and biotechnological potential of siderophores and biosurfactants produced by Antarctic psychrotolerant bacteria.</title>
        <authorList>
            <person name="Styczynski M."/>
            <person name="Krucon T."/>
            <person name="Decewicz P."/>
            <person name="Dziewit L."/>
        </authorList>
    </citation>
    <scope>NUCLEOTIDE SEQUENCE [LARGE SCALE GENOMIC DNA]</scope>
    <source>
        <strain evidence="3 4">ANT_H27</strain>
    </source>
</reference>
<organism evidence="3 4">
    <name type="scientific">Paeniglutamicibacter gangotriensis</name>
    <dbReference type="NCBI Taxonomy" id="254787"/>
    <lineage>
        <taxon>Bacteria</taxon>
        <taxon>Bacillati</taxon>
        <taxon>Actinomycetota</taxon>
        <taxon>Actinomycetes</taxon>
        <taxon>Micrococcales</taxon>
        <taxon>Micrococcaceae</taxon>
        <taxon>Paeniglutamicibacter</taxon>
    </lineage>
</organism>
<proteinExistence type="predicted"/>
<feature type="region of interest" description="Disordered" evidence="1">
    <location>
        <begin position="294"/>
        <end position="376"/>
    </location>
</feature>
<keyword evidence="3" id="KW-0378">Hydrolase</keyword>